<dbReference type="AlphaFoldDB" id="A0A1C3ET46"/>
<dbReference type="PANTHER" id="PTHR33495">
    <property type="entry name" value="ANTI-SIGMA FACTOR ANTAGONIST TM_1081-RELATED-RELATED"/>
    <property type="match status" value="1"/>
</dbReference>
<proteinExistence type="predicted"/>
<dbReference type="Gene3D" id="3.30.750.24">
    <property type="entry name" value="STAS domain"/>
    <property type="match status" value="1"/>
</dbReference>
<sequence>MADIRVTHEAQVTVISFPAVFQRLRETEVEQIASTFLAAMQGAQPRKVLIDLEGVEFFGSSFIELLVRGWKRIKEDQQGVFALCSVSPYCVEVLQVTHIDEVWPRYNTKQEALAAMAT</sequence>
<evidence type="ECO:0000313" key="3">
    <source>
        <dbReference type="Proteomes" id="UP000094828"/>
    </source>
</evidence>
<keyword evidence="3" id="KW-1185">Reference proteome</keyword>
<reference evidence="2 3" key="1">
    <citation type="submission" date="2016-05" db="EMBL/GenBank/DDBJ databases">
        <title>Genomic and physiological characterization of Planctopirus sp. isolated from fresh water lake.</title>
        <authorList>
            <person name="Subhash Y."/>
            <person name="Ramana C."/>
        </authorList>
    </citation>
    <scope>NUCLEOTIDE SEQUENCE [LARGE SCALE GENOMIC DNA]</scope>
    <source>
        <strain evidence="2 3">JC280</strain>
    </source>
</reference>
<name>A0A1C3ET46_9PLAN</name>
<dbReference type="RefSeq" id="WP_068845712.1">
    <property type="nucleotide sequence ID" value="NZ_LYDR01000027.1"/>
</dbReference>
<dbReference type="InterPro" id="IPR036513">
    <property type="entry name" value="STAS_dom_sf"/>
</dbReference>
<dbReference type="Pfam" id="PF01740">
    <property type="entry name" value="STAS"/>
    <property type="match status" value="1"/>
</dbReference>
<dbReference type="InterPro" id="IPR002645">
    <property type="entry name" value="STAS_dom"/>
</dbReference>
<dbReference type="EMBL" id="LYDR01000027">
    <property type="protein sequence ID" value="ODA36374.1"/>
    <property type="molecule type" value="Genomic_DNA"/>
</dbReference>
<evidence type="ECO:0000313" key="2">
    <source>
        <dbReference type="EMBL" id="ODA36374.1"/>
    </source>
</evidence>
<gene>
    <name evidence="2" type="ORF">A6X21_16375</name>
</gene>
<dbReference type="GO" id="GO:0043856">
    <property type="term" value="F:anti-sigma factor antagonist activity"/>
    <property type="evidence" value="ECO:0007669"/>
    <property type="project" value="TreeGrafter"/>
</dbReference>
<protein>
    <recommendedName>
        <fullName evidence="1">STAS domain-containing protein</fullName>
    </recommendedName>
</protein>
<organism evidence="2 3">
    <name type="scientific">Planctopirus hydrillae</name>
    <dbReference type="NCBI Taxonomy" id="1841610"/>
    <lineage>
        <taxon>Bacteria</taxon>
        <taxon>Pseudomonadati</taxon>
        <taxon>Planctomycetota</taxon>
        <taxon>Planctomycetia</taxon>
        <taxon>Planctomycetales</taxon>
        <taxon>Planctomycetaceae</taxon>
        <taxon>Planctopirus</taxon>
    </lineage>
</organism>
<evidence type="ECO:0000259" key="1">
    <source>
        <dbReference type="PROSITE" id="PS50801"/>
    </source>
</evidence>
<dbReference type="CDD" id="cd07043">
    <property type="entry name" value="STAS_anti-anti-sigma_factors"/>
    <property type="match status" value="1"/>
</dbReference>
<dbReference type="STRING" id="1841610.A6X21_16375"/>
<dbReference type="PANTHER" id="PTHR33495:SF2">
    <property type="entry name" value="ANTI-SIGMA FACTOR ANTAGONIST TM_1081-RELATED"/>
    <property type="match status" value="1"/>
</dbReference>
<dbReference type="PROSITE" id="PS50801">
    <property type="entry name" value="STAS"/>
    <property type="match status" value="1"/>
</dbReference>
<dbReference type="SUPFAM" id="SSF52091">
    <property type="entry name" value="SpoIIaa-like"/>
    <property type="match status" value="1"/>
</dbReference>
<feature type="domain" description="STAS" evidence="1">
    <location>
        <begin position="24"/>
        <end position="116"/>
    </location>
</feature>
<comment type="caution">
    <text evidence="2">The sequence shown here is derived from an EMBL/GenBank/DDBJ whole genome shotgun (WGS) entry which is preliminary data.</text>
</comment>
<accession>A0A1C3ET46</accession>
<dbReference type="Proteomes" id="UP000094828">
    <property type="component" value="Unassembled WGS sequence"/>
</dbReference>